<reference evidence="4 5" key="1">
    <citation type="journal article" date="2012" name="Science">
        <title>The Paleozoic origin of enzymatic lignin decomposition reconstructed from 31 fungal genomes.</title>
        <authorList>
            <person name="Floudas D."/>
            <person name="Binder M."/>
            <person name="Riley R."/>
            <person name="Barry K."/>
            <person name="Blanchette R.A."/>
            <person name="Henrissat B."/>
            <person name="Martinez A.T."/>
            <person name="Otillar R."/>
            <person name="Spatafora J.W."/>
            <person name="Yadav J.S."/>
            <person name="Aerts A."/>
            <person name="Benoit I."/>
            <person name="Boyd A."/>
            <person name="Carlson A."/>
            <person name="Copeland A."/>
            <person name="Coutinho P.M."/>
            <person name="de Vries R.P."/>
            <person name="Ferreira P."/>
            <person name="Findley K."/>
            <person name="Foster B."/>
            <person name="Gaskell J."/>
            <person name="Glotzer D."/>
            <person name="Gorecki P."/>
            <person name="Heitman J."/>
            <person name="Hesse C."/>
            <person name="Hori C."/>
            <person name="Igarashi K."/>
            <person name="Jurgens J.A."/>
            <person name="Kallen N."/>
            <person name="Kersten P."/>
            <person name="Kohler A."/>
            <person name="Kuees U."/>
            <person name="Kumar T.K.A."/>
            <person name="Kuo A."/>
            <person name="LaButti K."/>
            <person name="Larrondo L.F."/>
            <person name="Lindquist E."/>
            <person name="Ling A."/>
            <person name="Lombard V."/>
            <person name="Lucas S."/>
            <person name="Lundell T."/>
            <person name="Martin R."/>
            <person name="McLaughlin D.J."/>
            <person name="Morgenstern I."/>
            <person name="Morin E."/>
            <person name="Murat C."/>
            <person name="Nagy L.G."/>
            <person name="Nolan M."/>
            <person name="Ohm R.A."/>
            <person name="Patyshakuliyeva A."/>
            <person name="Rokas A."/>
            <person name="Ruiz-Duenas F.J."/>
            <person name="Sabat G."/>
            <person name="Salamov A."/>
            <person name="Samejima M."/>
            <person name="Schmutz J."/>
            <person name="Slot J.C."/>
            <person name="St John F."/>
            <person name="Stenlid J."/>
            <person name="Sun H."/>
            <person name="Sun S."/>
            <person name="Syed K."/>
            <person name="Tsang A."/>
            <person name="Wiebenga A."/>
            <person name="Young D."/>
            <person name="Pisabarro A."/>
            <person name="Eastwood D.C."/>
            <person name="Martin F."/>
            <person name="Cullen D."/>
            <person name="Grigoriev I.V."/>
            <person name="Hibbett D.S."/>
        </authorList>
    </citation>
    <scope>NUCLEOTIDE SEQUENCE [LARGE SCALE GENOMIC DNA]</scope>
    <source>
        <strain evidence="4 5">DJM-731 SS1</strain>
    </source>
</reference>
<dbReference type="GeneID" id="63686577"/>
<dbReference type="PANTHER" id="PTHR42886:SF29">
    <property type="entry name" value="PUMMELIG, ISOFORM A"/>
    <property type="match status" value="1"/>
</dbReference>
<organism evidence="4 5">
    <name type="scientific">Dacryopinax primogenitus (strain DJM 731)</name>
    <name type="common">Brown rot fungus</name>
    <dbReference type="NCBI Taxonomy" id="1858805"/>
    <lineage>
        <taxon>Eukaryota</taxon>
        <taxon>Fungi</taxon>
        <taxon>Dikarya</taxon>
        <taxon>Basidiomycota</taxon>
        <taxon>Agaricomycotina</taxon>
        <taxon>Dacrymycetes</taxon>
        <taxon>Dacrymycetales</taxon>
        <taxon>Dacrymycetaceae</taxon>
        <taxon>Dacryopinax</taxon>
    </lineage>
</organism>
<dbReference type="Pfam" id="PF00561">
    <property type="entry name" value="Abhydrolase_1"/>
    <property type="match status" value="1"/>
</dbReference>
<dbReference type="HOGENOM" id="CLU_017361_3_0_1"/>
<dbReference type="SUPFAM" id="SSF53474">
    <property type="entry name" value="alpha/beta-Hydrolases"/>
    <property type="match status" value="1"/>
</dbReference>
<dbReference type="GO" id="GO:0055088">
    <property type="term" value="P:lipid homeostasis"/>
    <property type="evidence" value="ECO:0007669"/>
    <property type="project" value="TreeGrafter"/>
</dbReference>
<evidence type="ECO:0000256" key="2">
    <source>
        <dbReference type="SAM" id="MobiDB-lite"/>
    </source>
</evidence>
<dbReference type="GO" id="GO:0004623">
    <property type="term" value="F:phospholipase A2 activity"/>
    <property type="evidence" value="ECO:0007669"/>
    <property type="project" value="TreeGrafter"/>
</dbReference>
<dbReference type="GO" id="GO:0005743">
    <property type="term" value="C:mitochondrial inner membrane"/>
    <property type="evidence" value="ECO:0007669"/>
    <property type="project" value="TreeGrafter"/>
</dbReference>
<feature type="region of interest" description="Disordered" evidence="2">
    <location>
        <begin position="229"/>
        <end position="262"/>
    </location>
</feature>
<evidence type="ECO:0000259" key="3">
    <source>
        <dbReference type="Pfam" id="PF00561"/>
    </source>
</evidence>
<dbReference type="GO" id="GO:0035965">
    <property type="term" value="P:cardiolipin acyl-chain remodeling"/>
    <property type="evidence" value="ECO:0007669"/>
    <property type="project" value="TreeGrafter"/>
</dbReference>
<evidence type="ECO:0000256" key="1">
    <source>
        <dbReference type="ARBA" id="ARBA00038097"/>
    </source>
</evidence>
<accession>M5GGW0</accession>
<sequence length="428" mass="47683">MASAAATLEVIDLPPLPPAREVPLTWSDSIHSWWASTVQFEKESVDSEERLLRRLPSFLPSGIANPSTNPRVISRITSVPLPTPSHTFINMLSILPSTPVADAPEPTVLLHGYAAGLGFYFQNLPFLANEWVAKRGGSLYALDWLGMGRSARVPFKIRSKGVLAKVLEAESFFVDSLEEWRKVQKIDKMALVGHSLGGYLSVAYTLKYPQHVSRLVLLSPAGVPTSDFSLDPSADPADGKTNSHPKHPTSETPKAPKDDRPQQRTMLRTVFRYLWESGISPFTILRMSSFYGPLLVSKYSTRRFPHLSPDDIRDMHNYMYHISRARGSGEFCISHILAPGAYAYYPIVNRIRDIRVPVAFVYGDHDWMDPAGGLGSVERLREAGNDQARMYIIQNAGHHVYLDNADAVNQLMVDELLGKPYEGKGRLA</sequence>
<proteinExistence type="inferred from homology"/>
<gene>
    <name evidence="4" type="ORF">DACRYDRAFT_19452</name>
</gene>
<comment type="similarity">
    <text evidence="1">Belongs to the peptidase S33 family. ABHD4/ABHD5 subfamily.</text>
</comment>
<dbReference type="InterPro" id="IPR029058">
    <property type="entry name" value="AB_hydrolase_fold"/>
</dbReference>
<keyword evidence="5" id="KW-1185">Reference proteome</keyword>
<keyword evidence="4" id="KW-0378">Hydrolase</keyword>
<dbReference type="OrthoDB" id="7457040at2759"/>
<dbReference type="Proteomes" id="UP000030653">
    <property type="component" value="Unassembled WGS sequence"/>
</dbReference>
<protein>
    <submittedName>
        <fullName evidence="4">Alpha/beta-hydrolase</fullName>
    </submittedName>
</protein>
<dbReference type="OMA" id="AFHSMMQ"/>
<dbReference type="AlphaFoldDB" id="M5GGW0"/>
<feature type="domain" description="AB hydrolase-1" evidence="3">
    <location>
        <begin position="108"/>
        <end position="405"/>
    </location>
</feature>
<dbReference type="GO" id="GO:0006654">
    <property type="term" value="P:phosphatidic acid biosynthetic process"/>
    <property type="evidence" value="ECO:0007669"/>
    <property type="project" value="TreeGrafter"/>
</dbReference>
<dbReference type="STRING" id="1858805.M5GGW0"/>
<name>M5GGW0_DACPD</name>
<dbReference type="EMBL" id="JH795855">
    <property type="protein sequence ID" value="EJU06173.1"/>
    <property type="molecule type" value="Genomic_DNA"/>
</dbReference>
<evidence type="ECO:0000313" key="5">
    <source>
        <dbReference type="Proteomes" id="UP000030653"/>
    </source>
</evidence>
<evidence type="ECO:0000313" key="4">
    <source>
        <dbReference type="EMBL" id="EJU06173.1"/>
    </source>
</evidence>
<dbReference type="InterPro" id="IPR000073">
    <property type="entry name" value="AB_hydrolase_1"/>
</dbReference>
<dbReference type="GO" id="GO:0042171">
    <property type="term" value="F:lysophosphatidic acid acyltransferase activity"/>
    <property type="evidence" value="ECO:0007669"/>
    <property type="project" value="TreeGrafter"/>
</dbReference>
<dbReference type="Gene3D" id="3.40.50.1820">
    <property type="entry name" value="alpha/beta hydrolase"/>
    <property type="match status" value="1"/>
</dbReference>
<dbReference type="PANTHER" id="PTHR42886">
    <property type="entry name" value="RE40534P-RELATED"/>
    <property type="match status" value="1"/>
</dbReference>
<dbReference type="RefSeq" id="XP_040633067.1">
    <property type="nucleotide sequence ID" value="XM_040771515.1"/>
</dbReference>